<protein>
    <submittedName>
        <fullName evidence="2">Uncharacterized protein</fullName>
    </submittedName>
</protein>
<accession>A0A7U7G6D8</accession>
<keyword evidence="1" id="KW-0812">Transmembrane</keyword>
<dbReference type="AlphaFoldDB" id="A0A7U7G6D8"/>
<proteinExistence type="predicted"/>
<dbReference type="Proteomes" id="UP000027590">
    <property type="component" value="Unassembled WGS sequence"/>
</dbReference>
<dbReference type="PROSITE" id="PS51257">
    <property type="entry name" value="PROKAR_LIPOPROTEIN"/>
    <property type="match status" value="1"/>
</dbReference>
<keyword evidence="1" id="KW-1133">Transmembrane helix</keyword>
<evidence type="ECO:0000313" key="2">
    <source>
        <dbReference type="EMBL" id="CDG33944.1"/>
    </source>
</evidence>
<evidence type="ECO:0000313" key="3">
    <source>
        <dbReference type="Proteomes" id="UP000027590"/>
    </source>
</evidence>
<name>A0A7U7G6D8_9PROT</name>
<organism evidence="2 3">
    <name type="scientific">Parasaccharibacter apium</name>
    <dbReference type="NCBI Taxonomy" id="1510841"/>
    <lineage>
        <taxon>Bacteria</taxon>
        <taxon>Pseudomonadati</taxon>
        <taxon>Pseudomonadota</taxon>
        <taxon>Alphaproteobacteria</taxon>
        <taxon>Acetobacterales</taxon>
        <taxon>Acetobacteraceae</taxon>
        <taxon>Parasaccharibacter</taxon>
    </lineage>
</organism>
<keyword evidence="1" id="KW-0472">Membrane</keyword>
<feature type="transmembrane region" description="Helical" evidence="1">
    <location>
        <begin position="22"/>
        <end position="41"/>
    </location>
</feature>
<reference evidence="2 3" key="1">
    <citation type="journal article" date="2014" name="Genome Biol. Evol.">
        <title>Acetic acid bacteria genomes reveal functional traits for adaptation to life in insect guts.</title>
        <authorList>
            <person name="Chouaia B."/>
            <person name="Gaiarsa S."/>
            <person name="Crotti E."/>
            <person name="Comandatore F."/>
            <person name="Degli Esposti M."/>
            <person name="Ricci I."/>
            <person name="Alma A."/>
            <person name="Favia G."/>
            <person name="Bandi C."/>
            <person name="Daffonchio D."/>
        </authorList>
    </citation>
    <scope>NUCLEOTIDE SEQUENCE [LARGE SCALE GENOMIC DNA]</scope>
    <source>
        <strain evidence="3">AM169</strain>
    </source>
</reference>
<evidence type="ECO:0000256" key="1">
    <source>
        <dbReference type="SAM" id="Phobius"/>
    </source>
</evidence>
<comment type="caution">
    <text evidence="2">The sequence shown here is derived from an EMBL/GenBank/DDBJ whole genome shotgun (WGS) entry which is preliminary data.</text>
</comment>
<gene>
    <name evidence="2" type="ORF">SACS_1206</name>
</gene>
<dbReference type="EMBL" id="CBLY010000006">
    <property type="protein sequence ID" value="CDG33944.1"/>
    <property type="molecule type" value="Genomic_DNA"/>
</dbReference>
<sequence length="130" mass="13184">MCFDEGKQEEIAMSLSSRLARMFLLGGMAIGACTSSIGFAASGNTTAQQGGLKQITAPFSGSVSPAGAVEDNSTGKIIGEVDRTGVVYDNTGTVVGSIDSKGIVRNAKGVAVAQVAQNNRLAGIAFLLGR</sequence>
<reference evidence="2 3" key="2">
    <citation type="journal article" date="2014" name="PLoS ONE">
        <title>Evolution of mitochondria reconstructed from the energy metabolism of living bacteria.</title>
        <authorList>
            <person name="Degli Esposti M."/>
            <person name="Chouaia B."/>
            <person name="Comandatore F."/>
            <person name="Crotti E."/>
            <person name="Sassera D."/>
            <person name="Lievens P.M."/>
            <person name="Daffonchio D."/>
            <person name="Bandi C."/>
        </authorList>
    </citation>
    <scope>NUCLEOTIDE SEQUENCE [LARGE SCALE GENOMIC DNA]</scope>
    <source>
        <strain evidence="3">AM169</strain>
    </source>
</reference>